<reference evidence="2 3" key="1">
    <citation type="submission" date="2015-02" db="EMBL/GenBank/DDBJ databases">
        <title>Draft genome sequence of Pseudomonas stutzeri NT0128 isolated from wheat (Triticum turgidum) rhizosphere.</title>
        <authorList>
            <person name="Tovi N."/>
            <person name="Frenk S."/>
            <person name="Hadar Y."/>
            <person name="Minz D."/>
        </authorList>
    </citation>
    <scope>NUCLEOTIDE SEQUENCE [LARGE SCALE GENOMIC DNA]</scope>
    <source>
        <strain evidence="2 3">NT0128</strain>
    </source>
</reference>
<evidence type="ECO:0000256" key="1">
    <source>
        <dbReference type="SAM" id="MobiDB-lite"/>
    </source>
</evidence>
<comment type="caution">
    <text evidence="2">The sequence shown here is derived from an EMBL/GenBank/DDBJ whole genome shotgun (WGS) entry which is preliminary data.</text>
</comment>
<accession>A0A0D9AHC5</accession>
<dbReference type="Proteomes" id="UP000032487">
    <property type="component" value="Unassembled WGS sequence"/>
</dbReference>
<dbReference type="AlphaFoldDB" id="A0A0D9AHC5"/>
<protein>
    <submittedName>
        <fullName evidence="2">Uncharacterized protein</fullName>
    </submittedName>
</protein>
<evidence type="ECO:0000313" key="2">
    <source>
        <dbReference type="EMBL" id="KJH80445.1"/>
    </source>
</evidence>
<gene>
    <name evidence="2" type="ORF">UF78_15310</name>
</gene>
<feature type="compositionally biased region" description="Polar residues" evidence="1">
    <location>
        <begin position="57"/>
        <end position="69"/>
    </location>
</feature>
<dbReference type="PATRIC" id="fig|316.101.peg.3828"/>
<proteinExistence type="predicted"/>
<dbReference type="EMBL" id="JYHV01000029">
    <property type="protein sequence ID" value="KJH80445.1"/>
    <property type="molecule type" value="Genomic_DNA"/>
</dbReference>
<organism evidence="2 3">
    <name type="scientific">Stutzerimonas stutzeri</name>
    <name type="common">Pseudomonas stutzeri</name>
    <dbReference type="NCBI Taxonomy" id="316"/>
    <lineage>
        <taxon>Bacteria</taxon>
        <taxon>Pseudomonadati</taxon>
        <taxon>Pseudomonadota</taxon>
        <taxon>Gammaproteobacteria</taxon>
        <taxon>Pseudomonadales</taxon>
        <taxon>Pseudomonadaceae</taxon>
        <taxon>Stutzerimonas</taxon>
    </lineage>
</organism>
<name>A0A0D9AHC5_STUST</name>
<sequence>MDGANRPRRLAAPDIVLLACVGARKRRTGHPQVEPPRTGATPQPAAFAHRGGCVSTEDAQLSHGTTIER</sequence>
<evidence type="ECO:0000313" key="3">
    <source>
        <dbReference type="Proteomes" id="UP000032487"/>
    </source>
</evidence>
<feature type="region of interest" description="Disordered" evidence="1">
    <location>
        <begin position="26"/>
        <end position="69"/>
    </location>
</feature>
<dbReference type="RefSeq" id="WP_045163070.1">
    <property type="nucleotide sequence ID" value="NZ_JYHV01000029.1"/>
</dbReference>